<dbReference type="InterPro" id="IPR006439">
    <property type="entry name" value="HAD-SF_hydro_IA"/>
</dbReference>
<reference evidence="1" key="1">
    <citation type="submission" date="2020-05" db="EMBL/GenBank/DDBJ databases">
        <authorList>
            <person name="Chiriac C."/>
            <person name="Salcher M."/>
            <person name="Ghai R."/>
            <person name="Kavagutti S V."/>
        </authorList>
    </citation>
    <scope>NUCLEOTIDE SEQUENCE</scope>
</reference>
<dbReference type="InterPro" id="IPR041492">
    <property type="entry name" value="HAD_2"/>
</dbReference>
<name>A0A6J7XVF5_9ZZZZ</name>
<sequence length="225" mass="24491">MATHVKAEFYSAVFFDMDGLFVNSEPLWLEAETELMAKHGVQWTLDDQAHCIGGPLSKVGGYMSQLALGVESQEYFTEAVIEQVRTKMTQGTPLMPGAIELTRDLHANGVSIALVSASPRVLVDAVLNNIPEHFFSFSISSSEVSMPKPDPEAYVKAAHDSGVNISDCLIFEDSLTGVTAAKASGAHVIAIPHIVRVEASERVHVGKSLEEFSFNSLQTRFSRHV</sequence>
<proteinExistence type="predicted"/>
<dbReference type="SFLD" id="SFLDS00003">
    <property type="entry name" value="Haloacid_Dehalogenase"/>
    <property type="match status" value="1"/>
</dbReference>
<dbReference type="PANTHER" id="PTHR18901:SF38">
    <property type="entry name" value="PSEUDOURIDINE-5'-PHOSPHATASE"/>
    <property type="match status" value="1"/>
</dbReference>
<dbReference type="InterPro" id="IPR036412">
    <property type="entry name" value="HAD-like_sf"/>
</dbReference>
<protein>
    <submittedName>
        <fullName evidence="1">Unannotated protein</fullName>
    </submittedName>
</protein>
<organism evidence="1">
    <name type="scientific">freshwater metagenome</name>
    <dbReference type="NCBI Taxonomy" id="449393"/>
    <lineage>
        <taxon>unclassified sequences</taxon>
        <taxon>metagenomes</taxon>
        <taxon>ecological metagenomes</taxon>
    </lineage>
</organism>
<dbReference type="NCBIfam" id="TIGR01509">
    <property type="entry name" value="HAD-SF-IA-v3"/>
    <property type="match status" value="1"/>
</dbReference>
<evidence type="ECO:0000313" key="1">
    <source>
        <dbReference type="EMBL" id="CAB5239767.1"/>
    </source>
</evidence>
<dbReference type="InterPro" id="IPR023214">
    <property type="entry name" value="HAD_sf"/>
</dbReference>
<dbReference type="Pfam" id="PF13419">
    <property type="entry name" value="HAD_2"/>
    <property type="match status" value="1"/>
</dbReference>
<accession>A0A6J7XVF5</accession>
<dbReference type="PANTHER" id="PTHR18901">
    <property type="entry name" value="2-DEOXYGLUCOSE-6-PHOSPHATE PHOSPHATASE 2"/>
    <property type="match status" value="1"/>
</dbReference>
<dbReference type="SFLD" id="SFLDG01129">
    <property type="entry name" value="C1.5:_HAD__Beta-PGM__Phosphata"/>
    <property type="match status" value="1"/>
</dbReference>
<dbReference type="SUPFAM" id="SSF56784">
    <property type="entry name" value="HAD-like"/>
    <property type="match status" value="1"/>
</dbReference>
<dbReference type="EMBL" id="CAFBSG010000005">
    <property type="protein sequence ID" value="CAB5239767.1"/>
    <property type="molecule type" value="Genomic_DNA"/>
</dbReference>
<dbReference type="AlphaFoldDB" id="A0A6J7XVF5"/>
<dbReference type="InterPro" id="IPR023198">
    <property type="entry name" value="PGP-like_dom2"/>
</dbReference>
<gene>
    <name evidence="1" type="ORF">UFOPK3554_00464</name>
</gene>
<dbReference type="Gene3D" id="3.40.50.1000">
    <property type="entry name" value="HAD superfamily/HAD-like"/>
    <property type="match status" value="1"/>
</dbReference>
<dbReference type="Gene3D" id="1.10.150.240">
    <property type="entry name" value="Putative phosphatase, domain 2"/>
    <property type="match status" value="1"/>
</dbReference>